<feature type="region of interest" description="Disordered" evidence="1">
    <location>
        <begin position="286"/>
        <end position="307"/>
    </location>
</feature>
<feature type="compositionally biased region" description="Low complexity" evidence="1">
    <location>
        <begin position="1"/>
        <end position="27"/>
    </location>
</feature>
<proteinExistence type="predicted"/>
<dbReference type="OrthoDB" id="4088568at2759"/>
<keyword evidence="3" id="KW-1185">Reference proteome</keyword>
<name>A0A0B7NF68_9FUNG</name>
<dbReference type="STRING" id="35722.A0A0B7NF68"/>
<feature type="region of interest" description="Disordered" evidence="1">
    <location>
        <begin position="1"/>
        <end position="28"/>
    </location>
</feature>
<dbReference type="EMBL" id="LN730807">
    <property type="protein sequence ID" value="CEP13980.1"/>
    <property type="molecule type" value="Genomic_DNA"/>
</dbReference>
<dbReference type="Proteomes" id="UP000054107">
    <property type="component" value="Unassembled WGS sequence"/>
</dbReference>
<organism evidence="2 3">
    <name type="scientific">Parasitella parasitica</name>
    <dbReference type="NCBI Taxonomy" id="35722"/>
    <lineage>
        <taxon>Eukaryota</taxon>
        <taxon>Fungi</taxon>
        <taxon>Fungi incertae sedis</taxon>
        <taxon>Mucoromycota</taxon>
        <taxon>Mucoromycotina</taxon>
        <taxon>Mucoromycetes</taxon>
        <taxon>Mucorales</taxon>
        <taxon>Mucorineae</taxon>
        <taxon>Mucoraceae</taxon>
        <taxon>Parasitella</taxon>
    </lineage>
</organism>
<reference evidence="2 3" key="1">
    <citation type="submission" date="2014-09" db="EMBL/GenBank/DDBJ databases">
        <authorList>
            <person name="Ellenberger Sabrina"/>
        </authorList>
    </citation>
    <scope>NUCLEOTIDE SEQUENCE [LARGE SCALE GENOMIC DNA]</scope>
    <source>
        <strain evidence="2 3">CBS 412.66</strain>
    </source>
</reference>
<feature type="region of interest" description="Disordered" evidence="1">
    <location>
        <begin position="455"/>
        <end position="476"/>
    </location>
</feature>
<accession>A0A0B7NF68</accession>
<evidence type="ECO:0000313" key="2">
    <source>
        <dbReference type="EMBL" id="CEP13980.1"/>
    </source>
</evidence>
<protein>
    <submittedName>
        <fullName evidence="2">Uncharacterized protein</fullName>
    </submittedName>
</protein>
<sequence length="476" mass="52729">MPPSLPSVSSSMPTSSLASSPVGSPSSKNAIVHHHYHYYVKNSKGEKIQITEEMDSLSSKSNSGNSNDMLLDYREHDTLDEMYMPPPTQQQQPNERELVPTPSTSSVIAIKDGAVTTADVGVTKSPFTLLQEHVAQILDRLRGSDIRALNRRLKRAFEITELSNMSNSIIDNIIMDVDILDTRFLWVTTTGKDTAAFFPLIDLFKDVLKELGVLRNTVNVLQVEYVKKVEESGLRAEEEILKKTHLKQESILKSTPCKSNAFASTADSNPRPLSWFTNMFSNNSSTDSNSKKSDSKQNNNFPPSIITASTASTCDQHYYDRGSTLTKTTTNSSTLILSPPAEPVYGHLVEDQDREHVAATSAYTTTMPRKLYPATAAVDVNPPKDSNNIHAKYPRNSYNSNTIKGRSQMPYLPPVMSTSLSNNSTRSTPSIPIRNKRSLHRMHIDYEGIGPATIRPIPSDRDNTSINFSSSWLGGK</sequence>
<feature type="region of interest" description="Disordered" evidence="1">
    <location>
        <begin position="80"/>
        <end position="102"/>
    </location>
</feature>
<gene>
    <name evidence="2" type="primary">PARPA_08130.1 scaffold 32009</name>
</gene>
<feature type="compositionally biased region" description="Polar residues" evidence="1">
    <location>
        <begin position="396"/>
        <end position="405"/>
    </location>
</feature>
<evidence type="ECO:0000256" key="1">
    <source>
        <dbReference type="SAM" id="MobiDB-lite"/>
    </source>
</evidence>
<evidence type="ECO:0000313" key="3">
    <source>
        <dbReference type="Proteomes" id="UP000054107"/>
    </source>
</evidence>
<dbReference type="AlphaFoldDB" id="A0A0B7NF68"/>
<feature type="region of interest" description="Disordered" evidence="1">
    <location>
        <begin position="378"/>
        <end position="405"/>
    </location>
</feature>
<feature type="compositionally biased region" description="Polar residues" evidence="1">
    <location>
        <begin position="464"/>
        <end position="476"/>
    </location>
</feature>